<protein>
    <submittedName>
        <fullName evidence="1">Glycerol-3-phosphate dehydrogenase</fullName>
        <ecNumber evidence="1">1.1.5.3</ecNumber>
    </submittedName>
</protein>
<dbReference type="HOGENOM" id="CLU_3340811_0_0_12"/>
<evidence type="ECO:0000313" key="1">
    <source>
        <dbReference type="EMBL" id="AHH08203.1"/>
    </source>
</evidence>
<evidence type="ECO:0000313" key="2">
    <source>
        <dbReference type="Proteomes" id="UP000019262"/>
    </source>
</evidence>
<dbReference type="EMBL" id="CP005829">
    <property type="protein sequence ID" value="AHH08203.1"/>
    <property type="molecule type" value="Genomic_DNA"/>
</dbReference>
<name>W5SNJ1_BORAN</name>
<dbReference type="EC" id="1.1.5.3" evidence="1"/>
<organism evidence="1 2">
    <name type="scientific">Borrelia anserina BA2</name>
    <dbReference type="NCBI Taxonomy" id="1313293"/>
    <lineage>
        <taxon>Bacteria</taxon>
        <taxon>Pseudomonadati</taxon>
        <taxon>Spirochaetota</taxon>
        <taxon>Spirochaetia</taxon>
        <taxon>Spirochaetales</taxon>
        <taxon>Borreliaceae</taxon>
        <taxon>Borrelia</taxon>
    </lineage>
</organism>
<keyword evidence="1" id="KW-0560">Oxidoreductase</keyword>
<dbReference type="PATRIC" id="fig|1313293.3.peg.243"/>
<dbReference type="GO" id="GO:0004368">
    <property type="term" value="F:glycerol-3-phosphate dehydrogenase (quinone) activity"/>
    <property type="evidence" value="ECO:0007669"/>
    <property type="project" value="UniProtKB-EC"/>
</dbReference>
<dbReference type="AlphaFoldDB" id="W5SNJ1"/>
<sequence length="37" mass="4503">MLYSDISIDKTREKSNKLESEIKFIIENINNYFYKSK</sequence>
<gene>
    <name evidence="1" type="ORF">BAN_0090900</name>
</gene>
<accession>W5SNJ1</accession>
<dbReference type="Proteomes" id="UP000019262">
    <property type="component" value="Chromosome"/>
</dbReference>
<reference evidence="1 2" key="1">
    <citation type="submission" date="2013-04" db="EMBL/GenBank/DDBJ databases">
        <title>Comparative Genomics of Relapsing Fever Spirochetes.</title>
        <authorList>
            <person name="Schwan T.G."/>
            <person name="Raffel S.J."/>
            <person name="Porcella S.F."/>
            <person name="Martens C.A."/>
            <person name="Bruno D.P."/>
            <person name="Rickefs S.M."/>
            <person name="Barbian K.B."/>
        </authorList>
    </citation>
    <scope>NUCLEOTIDE SEQUENCE [LARGE SCALE GENOMIC DNA]</scope>
    <source>
        <strain evidence="1 2">BA2</strain>
    </source>
</reference>
<proteinExistence type="predicted"/>